<keyword evidence="1" id="KW-0472">Membrane</keyword>
<evidence type="ECO:0000313" key="3">
    <source>
        <dbReference type="Proteomes" id="UP001501079"/>
    </source>
</evidence>
<organism evidence="2 3">
    <name type="scientific">Gryllotalpicola koreensis</name>
    <dbReference type="NCBI Taxonomy" id="993086"/>
    <lineage>
        <taxon>Bacteria</taxon>
        <taxon>Bacillati</taxon>
        <taxon>Actinomycetota</taxon>
        <taxon>Actinomycetes</taxon>
        <taxon>Micrococcales</taxon>
        <taxon>Microbacteriaceae</taxon>
        <taxon>Gryllotalpicola</taxon>
    </lineage>
</organism>
<dbReference type="Proteomes" id="UP001501079">
    <property type="component" value="Unassembled WGS sequence"/>
</dbReference>
<feature type="transmembrane region" description="Helical" evidence="1">
    <location>
        <begin position="137"/>
        <end position="158"/>
    </location>
</feature>
<proteinExistence type="predicted"/>
<evidence type="ECO:0000256" key="1">
    <source>
        <dbReference type="SAM" id="Phobius"/>
    </source>
</evidence>
<feature type="transmembrane region" description="Helical" evidence="1">
    <location>
        <begin position="165"/>
        <end position="185"/>
    </location>
</feature>
<keyword evidence="3" id="KW-1185">Reference proteome</keyword>
<keyword evidence="1" id="KW-1133">Transmembrane helix</keyword>
<gene>
    <name evidence="2" type="ORF">GCM10022287_03900</name>
</gene>
<sequence length="231" mass="23741">MLSTPPRSPRLTLAWGGAGIVVATLLPLAWQAIHVFPPAGRAWLNYAWQPIGTTASSAVLVAAFAVLAVGIGKESGIAGDLLAGKIALIMFPSAVLAGDLLNLAPLSPMTYLPASAYDGTGQPDQHLLNIVVWGLEGVVYLGHVALVVASVFVIHAGVLRGAARWGLAALALANVLADLLWQGLLGTGPEIIPILSWGSVALPMIQLAVGVLIVLQARVATVSPRLGVVTP</sequence>
<protein>
    <recommendedName>
        <fullName evidence="4">DUF4386 domain-containing protein</fullName>
    </recommendedName>
</protein>
<dbReference type="RefSeq" id="WP_344751584.1">
    <property type="nucleotide sequence ID" value="NZ_BAABBW010000001.1"/>
</dbReference>
<reference evidence="3" key="1">
    <citation type="journal article" date="2019" name="Int. J. Syst. Evol. Microbiol.">
        <title>The Global Catalogue of Microorganisms (GCM) 10K type strain sequencing project: providing services to taxonomists for standard genome sequencing and annotation.</title>
        <authorList>
            <consortium name="The Broad Institute Genomics Platform"/>
            <consortium name="The Broad Institute Genome Sequencing Center for Infectious Disease"/>
            <person name="Wu L."/>
            <person name="Ma J."/>
        </authorList>
    </citation>
    <scope>NUCLEOTIDE SEQUENCE [LARGE SCALE GENOMIC DNA]</scope>
    <source>
        <strain evidence="3">JCM 17591</strain>
    </source>
</reference>
<feature type="transmembrane region" description="Helical" evidence="1">
    <location>
        <begin position="82"/>
        <end position="104"/>
    </location>
</feature>
<evidence type="ECO:0008006" key="4">
    <source>
        <dbReference type="Google" id="ProtNLM"/>
    </source>
</evidence>
<evidence type="ECO:0000313" key="2">
    <source>
        <dbReference type="EMBL" id="GAA4168618.1"/>
    </source>
</evidence>
<name>A0ABP7ZS50_9MICO</name>
<accession>A0ABP7ZS50</accession>
<keyword evidence="1" id="KW-0812">Transmembrane</keyword>
<dbReference type="EMBL" id="BAABBW010000001">
    <property type="protein sequence ID" value="GAA4168618.1"/>
    <property type="molecule type" value="Genomic_DNA"/>
</dbReference>
<feature type="transmembrane region" description="Helical" evidence="1">
    <location>
        <begin position="191"/>
        <end position="215"/>
    </location>
</feature>
<feature type="transmembrane region" description="Helical" evidence="1">
    <location>
        <begin position="50"/>
        <end position="70"/>
    </location>
</feature>
<feature type="transmembrane region" description="Helical" evidence="1">
    <location>
        <begin position="12"/>
        <end position="30"/>
    </location>
</feature>
<comment type="caution">
    <text evidence="2">The sequence shown here is derived from an EMBL/GenBank/DDBJ whole genome shotgun (WGS) entry which is preliminary data.</text>
</comment>